<dbReference type="InterPro" id="IPR036388">
    <property type="entry name" value="WH-like_DNA-bd_sf"/>
</dbReference>
<dbReference type="Proteomes" id="UP000219440">
    <property type="component" value="Unassembled WGS sequence"/>
</dbReference>
<protein>
    <submittedName>
        <fullName evidence="6">DNA-binding transcriptional regulator, LysR family</fullName>
    </submittedName>
</protein>
<dbReference type="Pfam" id="PF00126">
    <property type="entry name" value="HTH_1"/>
    <property type="match status" value="1"/>
</dbReference>
<sequence>MRNSQVLAFYWAARAGSFTAAAHELGMSQPSVSELVKRLEVDVGLELFVRAGRHLVLTAAGQTLWPWAERIRDDLDNAQRAMDELRGVTGGTASFGLLRNASFYFLSELAMRFHRERPGVQIRLVGQNSVEVAAAVRSGELEAGLVVLPVRTDGLDVYPIVRDEVLWGSSEPARVSTPFDIVDVAQRPLILYDAHYGWEDPTRSQLRDLAQRHGLNLAPSIEVENVDSALALVAQGIGETIVSGAVARHETFPPEIHTVGFEEPLFDTIALIQREGGAMSPVTKELAMMATRMLIDSGLEPA</sequence>
<keyword evidence="3 6" id="KW-0238">DNA-binding</keyword>
<feature type="domain" description="HTH lysR-type" evidence="5">
    <location>
        <begin position="1"/>
        <end position="58"/>
    </location>
</feature>
<evidence type="ECO:0000256" key="3">
    <source>
        <dbReference type="ARBA" id="ARBA00023125"/>
    </source>
</evidence>
<dbReference type="SUPFAM" id="SSF46785">
    <property type="entry name" value="Winged helix' DNA-binding domain"/>
    <property type="match status" value="1"/>
</dbReference>
<dbReference type="InterPro" id="IPR036390">
    <property type="entry name" value="WH_DNA-bd_sf"/>
</dbReference>
<evidence type="ECO:0000256" key="2">
    <source>
        <dbReference type="ARBA" id="ARBA00023015"/>
    </source>
</evidence>
<dbReference type="GO" id="GO:0003677">
    <property type="term" value="F:DNA binding"/>
    <property type="evidence" value="ECO:0007669"/>
    <property type="project" value="UniProtKB-KW"/>
</dbReference>
<keyword evidence="2" id="KW-0805">Transcription regulation</keyword>
<comment type="similarity">
    <text evidence="1">Belongs to the LysR transcriptional regulatory family.</text>
</comment>
<evidence type="ECO:0000313" key="7">
    <source>
        <dbReference type="Proteomes" id="UP000219440"/>
    </source>
</evidence>
<dbReference type="OrthoDB" id="3636008at2"/>
<dbReference type="InterPro" id="IPR005119">
    <property type="entry name" value="LysR_subst-bd"/>
</dbReference>
<dbReference type="RefSeq" id="WP_097060074.1">
    <property type="nucleotide sequence ID" value="NZ_BMLC01000001.1"/>
</dbReference>
<name>A0A2C8Z6D6_9MICO</name>
<dbReference type="FunFam" id="1.10.10.10:FF:000001">
    <property type="entry name" value="LysR family transcriptional regulator"/>
    <property type="match status" value="1"/>
</dbReference>
<dbReference type="InterPro" id="IPR050950">
    <property type="entry name" value="HTH-type_LysR_regulators"/>
</dbReference>
<gene>
    <name evidence="6" type="ORF">SAMN06296378_0923</name>
</gene>
<dbReference type="Gene3D" id="3.40.190.290">
    <property type="match status" value="1"/>
</dbReference>
<dbReference type="InterPro" id="IPR000847">
    <property type="entry name" value="LysR_HTH_N"/>
</dbReference>
<accession>A0A2C8Z6D6</accession>
<dbReference type="GO" id="GO:0003700">
    <property type="term" value="F:DNA-binding transcription factor activity"/>
    <property type="evidence" value="ECO:0007669"/>
    <property type="project" value="InterPro"/>
</dbReference>
<evidence type="ECO:0000313" key="6">
    <source>
        <dbReference type="EMBL" id="SOE59330.1"/>
    </source>
</evidence>
<dbReference type="Pfam" id="PF03466">
    <property type="entry name" value="LysR_substrate"/>
    <property type="match status" value="1"/>
</dbReference>
<dbReference type="Gene3D" id="1.10.10.10">
    <property type="entry name" value="Winged helix-like DNA-binding domain superfamily/Winged helix DNA-binding domain"/>
    <property type="match status" value="1"/>
</dbReference>
<dbReference type="PRINTS" id="PR00039">
    <property type="entry name" value="HTHLYSR"/>
</dbReference>
<evidence type="ECO:0000256" key="4">
    <source>
        <dbReference type="ARBA" id="ARBA00023163"/>
    </source>
</evidence>
<dbReference type="PANTHER" id="PTHR30419:SF8">
    <property type="entry name" value="NITROGEN ASSIMILATION TRANSCRIPTIONAL ACTIVATOR-RELATED"/>
    <property type="match status" value="1"/>
</dbReference>
<dbReference type="SUPFAM" id="SSF53850">
    <property type="entry name" value="Periplasmic binding protein-like II"/>
    <property type="match status" value="1"/>
</dbReference>
<dbReference type="PANTHER" id="PTHR30419">
    <property type="entry name" value="HTH-TYPE TRANSCRIPTIONAL REGULATOR YBHD"/>
    <property type="match status" value="1"/>
</dbReference>
<reference evidence="6 7" key="1">
    <citation type="submission" date="2017-09" db="EMBL/GenBank/DDBJ databases">
        <authorList>
            <person name="Ehlers B."/>
            <person name="Leendertz F.H."/>
        </authorList>
    </citation>
    <scope>NUCLEOTIDE SEQUENCE [LARGE SCALE GENOMIC DNA]</scope>
    <source>
        <strain evidence="6 7">CGMCC 1.05381</strain>
    </source>
</reference>
<dbReference type="EMBL" id="OCST01000002">
    <property type="protein sequence ID" value="SOE59330.1"/>
    <property type="molecule type" value="Genomic_DNA"/>
</dbReference>
<dbReference type="CDD" id="cd05466">
    <property type="entry name" value="PBP2_LTTR_substrate"/>
    <property type="match status" value="1"/>
</dbReference>
<organism evidence="6 7">
    <name type="scientific">Salinibacterium xinjiangense</name>
    <dbReference type="NCBI Taxonomy" id="386302"/>
    <lineage>
        <taxon>Bacteria</taxon>
        <taxon>Bacillati</taxon>
        <taxon>Actinomycetota</taxon>
        <taxon>Actinomycetes</taxon>
        <taxon>Micrococcales</taxon>
        <taxon>Microbacteriaceae</taxon>
        <taxon>Salinibacterium</taxon>
    </lineage>
</organism>
<dbReference type="PROSITE" id="PS50931">
    <property type="entry name" value="HTH_LYSR"/>
    <property type="match status" value="1"/>
</dbReference>
<dbReference type="GO" id="GO:0005829">
    <property type="term" value="C:cytosol"/>
    <property type="evidence" value="ECO:0007669"/>
    <property type="project" value="TreeGrafter"/>
</dbReference>
<proteinExistence type="inferred from homology"/>
<dbReference type="AlphaFoldDB" id="A0A2C8Z6D6"/>
<evidence type="ECO:0000259" key="5">
    <source>
        <dbReference type="PROSITE" id="PS50931"/>
    </source>
</evidence>
<evidence type="ECO:0000256" key="1">
    <source>
        <dbReference type="ARBA" id="ARBA00009437"/>
    </source>
</evidence>
<keyword evidence="7" id="KW-1185">Reference proteome</keyword>
<keyword evidence="4" id="KW-0804">Transcription</keyword>